<dbReference type="Pfam" id="PF00685">
    <property type="entry name" value="Sulfotransfer_1"/>
    <property type="match status" value="1"/>
</dbReference>
<dbReference type="PANTHER" id="PTHR10605">
    <property type="entry name" value="HEPARAN SULFATE SULFOTRANSFERASE"/>
    <property type="match status" value="1"/>
</dbReference>
<feature type="domain" description="Sulfotransferase" evidence="6">
    <location>
        <begin position="67"/>
        <end position="259"/>
    </location>
</feature>
<dbReference type="InterPro" id="IPR000863">
    <property type="entry name" value="Sulfotransferase_dom"/>
</dbReference>
<dbReference type="Gene3D" id="3.40.50.300">
    <property type="entry name" value="P-loop containing nucleotide triphosphate hydrolases"/>
    <property type="match status" value="1"/>
</dbReference>
<feature type="compositionally biased region" description="Polar residues" evidence="5">
    <location>
        <begin position="29"/>
        <end position="46"/>
    </location>
</feature>
<feature type="region of interest" description="Disordered" evidence="5">
    <location>
        <begin position="1"/>
        <end position="51"/>
    </location>
</feature>
<protein>
    <recommendedName>
        <fullName evidence="6">Sulfotransferase domain-containing protein</fullName>
    </recommendedName>
</protein>
<name>A0A9W7KVD0_9STRA</name>
<evidence type="ECO:0000256" key="4">
    <source>
        <dbReference type="PIRSR" id="PIRSR637359-2"/>
    </source>
</evidence>
<evidence type="ECO:0000313" key="7">
    <source>
        <dbReference type="EMBL" id="GMI12919.1"/>
    </source>
</evidence>
<comment type="caution">
    <text evidence="7">The sequence shown here is derived from an EMBL/GenBank/DDBJ whole genome shotgun (WGS) entry which is preliminary data.</text>
</comment>
<evidence type="ECO:0000259" key="6">
    <source>
        <dbReference type="Pfam" id="PF00685"/>
    </source>
</evidence>
<feature type="binding site" evidence="4">
    <location>
        <position position="165"/>
    </location>
    <ligand>
        <name>3'-phosphoadenylyl sulfate</name>
        <dbReference type="ChEBI" id="CHEBI:58339"/>
    </ligand>
</feature>
<accession>A0A9W7KVD0</accession>
<feature type="active site" description="For sulfotransferase activity" evidence="3">
    <location>
        <position position="71"/>
    </location>
</feature>
<proteinExistence type="predicted"/>
<dbReference type="OrthoDB" id="411451at2759"/>
<feature type="compositionally biased region" description="Low complexity" evidence="5">
    <location>
        <begin position="1"/>
        <end position="15"/>
    </location>
</feature>
<keyword evidence="2" id="KW-0325">Glycoprotein</keyword>
<dbReference type="AlphaFoldDB" id="A0A9W7KVD0"/>
<dbReference type="SUPFAM" id="SSF52540">
    <property type="entry name" value="P-loop containing nucleoside triphosphate hydrolases"/>
    <property type="match status" value="1"/>
</dbReference>
<organism evidence="7 8">
    <name type="scientific">Triparma laevis f. longispina</name>
    <dbReference type="NCBI Taxonomy" id="1714387"/>
    <lineage>
        <taxon>Eukaryota</taxon>
        <taxon>Sar</taxon>
        <taxon>Stramenopiles</taxon>
        <taxon>Ochrophyta</taxon>
        <taxon>Bolidophyceae</taxon>
        <taxon>Parmales</taxon>
        <taxon>Triparmaceae</taxon>
        <taxon>Triparma</taxon>
    </lineage>
</organism>
<gene>
    <name evidence="7" type="ORF">TrLO_g3701</name>
</gene>
<keyword evidence="1" id="KW-0808">Transferase</keyword>
<dbReference type="InterPro" id="IPR027417">
    <property type="entry name" value="P-loop_NTPase"/>
</dbReference>
<evidence type="ECO:0000256" key="1">
    <source>
        <dbReference type="ARBA" id="ARBA00022679"/>
    </source>
</evidence>
<evidence type="ECO:0000313" key="8">
    <source>
        <dbReference type="Proteomes" id="UP001165122"/>
    </source>
</evidence>
<dbReference type="Proteomes" id="UP001165122">
    <property type="component" value="Unassembled WGS sequence"/>
</dbReference>
<dbReference type="EMBL" id="BRXW01000182">
    <property type="protein sequence ID" value="GMI12919.1"/>
    <property type="molecule type" value="Genomic_DNA"/>
</dbReference>
<evidence type="ECO:0000256" key="3">
    <source>
        <dbReference type="PIRSR" id="PIRSR637359-1"/>
    </source>
</evidence>
<dbReference type="GO" id="GO:0008146">
    <property type="term" value="F:sulfotransferase activity"/>
    <property type="evidence" value="ECO:0007669"/>
    <property type="project" value="InterPro"/>
</dbReference>
<feature type="binding site" evidence="4">
    <location>
        <position position="157"/>
    </location>
    <ligand>
        <name>3'-phosphoadenylyl sulfate</name>
        <dbReference type="ChEBI" id="CHEBI:58339"/>
    </ligand>
</feature>
<evidence type="ECO:0000256" key="5">
    <source>
        <dbReference type="SAM" id="MobiDB-lite"/>
    </source>
</evidence>
<evidence type="ECO:0000256" key="2">
    <source>
        <dbReference type="ARBA" id="ARBA00023180"/>
    </source>
</evidence>
<dbReference type="PANTHER" id="PTHR10605:SF56">
    <property type="entry name" value="BIFUNCTIONAL HEPARAN SULFATE N-DEACETYLASE_N-SULFOTRANSFERASE"/>
    <property type="match status" value="1"/>
</dbReference>
<sequence>MASFAASMANMTAAAPQGKKKKKKKREASSSVDGNPSGLGTTSDSPASKRLKLQPLKAPPLVTFLGIGMQKAGTSWLYSMLSSHPSVALSHAKEVHYWDMHKEDRDMGDEWYERQFPEDTEGKLVGEITPDYINMYATRIGQMHRYNPDMKLIVLHREEISRACSAFLMWNRIAAEKNEAKSIESMEDDEVFEALTSLDPPHCMGLSEMGNGLDNLTTNGFKPEQILVAEFEDVAKRPNHLMNVVFDFLGVDRIDIEEEKLKTNFQIKTDRTAVIPNKSNKFPKDLKERIMGRLEEAYKELKRRNKKVGGPYLKRYQALMDAEVDAAKEKENSSTTTETLTKIK</sequence>
<reference evidence="8" key="1">
    <citation type="journal article" date="2023" name="Commun. Biol.">
        <title>Genome analysis of Parmales, the sister group of diatoms, reveals the evolutionary specialization of diatoms from phago-mixotrophs to photoautotrophs.</title>
        <authorList>
            <person name="Ban H."/>
            <person name="Sato S."/>
            <person name="Yoshikawa S."/>
            <person name="Yamada K."/>
            <person name="Nakamura Y."/>
            <person name="Ichinomiya M."/>
            <person name="Sato N."/>
            <person name="Blanc-Mathieu R."/>
            <person name="Endo H."/>
            <person name="Kuwata A."/>
            <person name="Ogata H."/>
        </authorList>
    </citation>
    <scope>NUCLEOTIDE SEQUENCE [LARGE SCALE GENOMIC DNA]</scope>
    <source>
        <strain evidence="8">NIES 3700</strain>
    </source>
</reference>
<keyword evidence="8" id="KW-1185">Reference proteome</keyword>
<dbReference type="InterPro" id="IPR037359">
    <property type="entry name" value="NST/OST"/>
</dbReference>